<dbReference type="EMBL" id="JACYFG010000034">
    <property type="protein sequence ID" value="MBD5780156.1"/>
    <property type="molecule type" value="Genomic_DNA"/>
</dbReference>
<proteinExistence type="predicted"/>
<dbReference type="InterPro" id="IPR013520">
    <property type="entry name" value="Ribonucl_H"/>
</dbReference>
<feature type="domain" description="Exonuclease" evidence="3">
    <location>
        <begin position="12"/>
        <end position="185"/>
    </location>
</feature>
<dbReference type="InterPro" id="IPR036397">
    <property type="entry name" value="RNaseH_sf"/>
</dbReference>
<evidence type="ECO:0000256" key="1">
    <source>
        <dbReference type="ARBA" id="ARBA00025483"/>
    </source>
</evidence>
<dbReference type="Proteomes" id="UP000622317">
    <property type="component" value="Unassembled WGS sequence"/>
</dbReference>
<dbReference type="PANTHER" id="PTHR30231">
    <property type="entry name" value="DNA POLYMERASE III SUBUNIT EPSILON"/>
    <property type="match status" value="1"/>
</dbReference>
<name>A0A927FAE2_9BACT</name>
<gene>
    <name evidence="4" type="ORF">IEN85_11695</name>
</gene>
<dbReference type="AlphaFoldDB" id="A0A927FAE2"/>
<comment type="function">
    <text evidence="1">DNA polymerase III is a complex, multichain enzyme responsible for most of the replicative synthesis in bacteria. The epsilon subunit contain the editing function and is a proofreading 3'-5' exonuclease.</text>
</comment>
<dbReference type="Gene3D" id="3.30.420.10">
    <property type="entry name" value="Ribonuclease H-like superfamily/Ribonuclease H"/>
    <property type="match status" value="1"/>
</dbReference>
<dbReference type="InterPro" id="IPR006054">
    <property type="entry name" value="DnaQ"/>
</dbReference>
<organism evidence="4 5">
    <name type="scientific">Pelagicoccus enzymogenes</name>
    <dbReference type="NCBI Taxonomy" id="2773457"/>
    <lineage>
        <taxon>Bacteria</taxon>
        <taxon>Pseudomonadati</taxon>
        <taxon>Verrucomicrobiota</taxon>
        <taxon>Opitutia</taxon>
        <taxon>Puniceicoccales</taxon>
        <taxon>Pelagicoccaceae</taxon>
        <taxon>Pelagicoccus</taxon>
    </lineage>
</organism>
<evidence type="ECO:0000313" key="4">
    <source>
        <dbReference type="EMBL" id="MBD5780156.1"/>
    </source>
</evidence>
<dbReference type="InterPro" id="IPR012337">
    <property type="entry name" value="RNaseH-like_sf"/>
</dbReference>
<dbReference type="Pfam" id="PF00929">
    <property type="entry name" value="RNase_T"/>
    <property type="match status" value="1"/>
</dbReference>
<dbReference type="GO" id="GO:0008408">
    <property type="term" value="F:3'-5' exonuclease activity"/>
    <property type="evidence" value="ECO:0007669"/>
    <property type="project" value="TreeGrafter"/>
</dbReference>
<dbReference type="NCBIfam" id="TIGR00573">
    <property type="entry name" value="dnaq"/>
    <property type="match status" value="1"/>
</dbReference>
<keyword evidence="4" id="KW-0540">Nuclease</keyword>
<protein>
    <submittedName>
        <fullName evidence="4">3'-5' exonuclease</fullName>
    </submittedName>
</protein>
<accession>A0A927FAE2</accession>
<keyword evidence="4" id="KW-0378">Hydrolase</keyword>
<comment type="caution">
    <text evidence="4">The sequence shown here is derived from an EMBL/GenBank/DDBJ whole genome shotgun (WGS) entry which is preliminary data.</text>
</comment>
<reference evidence="4" key="1">
    <citation type="submission" date="2020-09" db="EMBL/GenBank/DDBJ databases">
        <title>Pelagicoccus enzymogenes sp. nov. with an EPS production, isolated from marine sediment.</title>
        <authorList>
            <person name="Feng X."/>
        </authorList>
    </citation>
    <scope>NUCLEOTIDE SEQUENCE</scope>
    <source>
        <strain evidence="4">NFK12</strain>
    </source>
</reference>
<dbReference type="CDD" id="cd06127">
    <property type="entry name" value="DEDDh"/>
    <property type="match status" value="1"/>
</dbReference>
<evidence type="ECO:0000259" key="3">
    <source>
        <dbReference type="SMART" id="SM00479"/>
    </source>
</evidence>
<dbReference type="GO" id="GO:0005829">
    <property type="term" value="C:cytosol"/>
    <property type="evidence" value="ECO:0007669"/>
    <property type="project" value="TreeGrafter"/>
</dbReference>
<dbReference type="SUPFAM" id="SSF53098">
    <property type="entry name" value="Ribonuclease H-like"/>
    <property type="match status" value="1"/>
</dbReference>
<sequence length="227" mass="26255">MPSFHPLLGVRELVAFDLETTGLRYKQEEITQIAGVRLGGSIMNVEDSFCTYVDPGKPIPEDIQKLTRVRDEDVKGAPKPIEALQAFSEWVGDATLFGHDIYRFDFNFIRKYARQDNVETRTVRFIDTMDIFEVMWPDFSRLRNSLDDIAERLSAGLSSMRRHDAQSDAILLAHIYQRIQDHPELEKLSTRVPVHEEEIPALPVAKRKKAQYDKSEAKRFDYLAYSF</sequence>
<dbReference type="SMART" id="SM00479">
    <property type="entry name" value="EXOIII"/>
    <property type="match status" value="1"/>
</dbReference>
<dbReference type="FunFam" id="3.30.420.10:FF:000045">
    <property type="entry name" value="3'-5' exonuclease DinG"/>
    <property type="match status" value="1"/>
</dbReference>
<dbReference type="RefSeq" id="WP_191617272.1">
    <property type="nucleotide sequence ID" value="NZ_JACYFG010000034.1"/>
</dbReference>
<evidence type="ECO:0000256" key="2">
    <source>
        <dbReference type="ARBA" id="ARBA00026073"/>
    </source>
</evidence>
<dbReference type="PANTHER" id="PTHR30231:SF41">
    <property type="entry name" value="DNA POLYMERASE III SUBUNIT EPSILON"/>
    <property type="match status" value="1"/>
</dbReference>
<comment type="subunit">
    <text evidence="2">DNA polymerase III contains a core (composed of alpha, epsilon and theta chains) that associates with a tau subunit. This core dimerizes to form the POLIII' complex. PolIII' associates with the gamma complex (composed of gamma, delta, delta', psi and chi chains) and with the beta chain to form the complete DNA polymerase III complex.</text>
</comment>
<dbReference type="GO" id="GO:0045004">
    <property type="term" value="P:DNA replication proofreading"/>
    <property type="evidence" value="ECO:0007669"/>
    <property type="project" value="TreeGrafter"/>
</dbReference>
<keyword evidence="5" id="KW-1185">Reference proteome</keyword>
<evidence type="ECO:0000313" key="5">
    <source>
        <dbReference type="Proteomes" id="UP000622317"/>
    </source>
</evidence>
<dbReference type="GO" id="GO:0003677">
    <property type="term" value="F:DNA binding"/>
    <property type="evidence" value="ECO:0007669"/>
    <property type="project" value="InterPro"/>
</dbReference>
<keyword evidence="4" id="KW-0269">Exonuclease</keyword>
<dbReference type="GO" id="GO:0003887">
    <property type="term" value="F:DNA-directed DNA polymerase activity"/>
    <property type="evidence" value="ECO:0007669"/>
    <property type="project" value="InterPro"/>
</dbReference>